<keyword evidence="5" id="KW-1185">Reference proteome</keyword>
<protein>
    <recommendedName>
        <fullName evidence="3">EGF-like domain-containing protein</fullName>
    </recommendedName>
</protein>
<accession>A0A9Q1H4E1</accession>
<evidence type="ECO:0000256" key="2">
    <source>
        <dbReference type="ARBA" id="ARBA00023157"/>
    </source>
</evidence>
<dbReference type="AlphaFoldDB" id="A0A9Q1H4E1"/>
<evidence type="ECO:0000313" key="4">
    <source>
        <dbReference type="EMBL" id="KAJ8032939.1"/>
    </source>
</evidence>
<dbReference type="Proteomes" id="UP001152320">
    <property type="component" value="Chromosome 11"/>
</dbReference>
<proteinExistence type="predicted"/>
<dbReference type="SUPFAM" id="SSF57567">
    <property type="entry name" value="Serine protease inhibitors"/>
    <property type="match status" value="1"/>
</dbReference>
<dbReference type="Pfam" id="PF12947">
    <property type="entry name" value="EGF_3"/>
    <property type="match status" value="1"/>
</dbReference>
<dbReference type="Gene3D" id="2.10.25.10">
    <property type="entry name" value="Laminin"/>
    <property type="match status" value="1"/>
</dbReference>
<evidence type="ECO:0000259" key="3">
    <source>
        <dbReference type="PROSITE" id="PS01186"/>
    </source>
</evidence>
<dbReference type="PROSITE" id="PS01186">
    <property type="entry name" value="EGF_2"/>
    <property type="match status" value="1"/>
</dbReference>
<dbReference type="EMBL" id="JAIZAY010000011">
    <property type="protein sequence ID" value="KAJ8032939.1"/>
    <property type="molecule type" value="Genomic_DNA"/>
</dbReference>
<keyword evidence="2" id="KW-1015">Disulfide bond</keyword>
<feature type="domain" description="EGF-like" evidence="3">
    <location>
        <begin position="111"/>
        <end position="124"/>
    </location>
</feature>
<reference evidence="4" key="1">
    <citation type="submission" date="2021-10" db="EMBL/GenBank/DDBJ databases">
        <title>Tropical sea cucumber genome reveals ecological adaptation and Cuvierian tubules defense mechanism.</title>
        <authorList>
            <person name="Chen T."/>
        </authorList>
    </citation>
    <scope>NUCLEOTIDE SEQUENCE</scope>
    <source>
        <strain evidence="4">Nanhai2018</strain>
        <tissue evidence="4">Muscle</tissue>
    </source>
</reference>
<dbReference type="InterPro" id="IPR000742">
    <property type="entry name" value="EGF"/>
</dbReference>
<name>A0A9Q1H4E1_HOLLE</name>
<sequence length="137" mass="15670">MVFGNCSVMTTCEDPTGQKGRYFNTCTNASGCVCPKDFLMKGGYCVPYNQCECFHPLSRKIITLLSQKDEFYVDRNCTRRCECRDAEFICDNDYRCSDNALCEERNRVHQCYCTDGFVGDGRNCTLPIDCLDLFNYG</sequence>
<comment type="caution">
    <text evidence="4">The sequence shown here is derived from an EMBL/GenBank/DDBJ whole genome shotgun (WGS) entry which is preliminary data.</text>
</comment>
<evidence type="ECO:0000256" key="1">
    <source>
        <dbReference type="ARBA" id="ARBA00022536"/>
    </source>
</evidence>
<gene>
    <name evidence="4" type="ORF">HOLleu_23034</name>
</gene>
<organism evidence="4 5">
    <name type="scientific">Holothuria leucospilota</name>
    <name type="common">Black long sea cucumber</name>
    <name type="synonym">Mertensiothuria leucospilota</name>
    <dbReference type="NCBI Taxonomy" id="206669"/>
    <lineage>
        <taxon>Eukaryota</taxon>
        <taxon>Metazoa</taxon>
        <taxon>Echinodermata</taxon>
        <taxon>Eleutherozoa</taxon>
        <taxon>Echinozoa</taxon>
        <taxon>Holothuroidea</taxon>
        <taxon>Aspidochirotacea</taxon>
        <taxon>Aspidochirotida</taxon>
        <taxon>Holothuriidae</taxon>
        <taxon>Holothuria</taxon>
    </lineage>
</organism>
<dbReference type="InterPro" id="IPR024731">
    <property type="entry name" value="NELL2-like_EGF"/>
</dbReference>
<dbReference type="OrthoDB" id="6236007at2759"/>
<evidence type="ECO:0000313" key="5">
    <source>
        <dbReference type="Proteomes" id="UP001152320"/>
    </source>
</evidence>
<keyword evidence="1" id="KW-0245">EGF-like domain</keyword>
<dbReference type="InterPro" id="IPR036084">
    <property type="entry name" value="Ser_inhib-like_sf"/>
</dbReference>